<name>A0AAE1HHD5_9NEOP</name>
<dbReference type="AlphaFoldDB" id="A0AAE1HHD5"/>
<keyword evidence="3" id="KW-1185">Reference proteome</keyword>
<accession>A0AAE1HHD5</accession>
<organism evidence="2 3">
    <name type="scientific">Frankliniella fusca</name>
    <dbReference type="NCBI Taxonomy" id="407009"/>
    <lineage>
        <taxon>Eukaryota</taxon>
        <taxon>Metazoa</taxon>
        <taxon>Ecdysozoa</taxon>
        <taxon>Arthropoda</taxon>
        <taxon>Hexapoda</taxon>
        <taxon>Insecta</taxon>
        <taxon>Pterygota</taxon>
        <taxon>Neoptera</taxon>
        <taxon>Paraneoptera</taxon>
        <taxon>Thysanoptera</taxon>
        <taxon>Terebrantia</taxon>
        <taxon>Thripoidea</taxon>
        <taxon>Thripidae</taxon>
        <taxon>Frankliniella</taxon>
    </lineage>
</organism>
<feature type="compositionally biased region" description="Polar residues" evidence="1">
    <location>
        <begin position="160"/>
        <end position="177"/>
    </location>
</feature>
<dbReference type="EMBL" id="JAHWGI010001033">
    <property type="protein sequence ID" value="KAK3921224.1"/>
    <property type="molecule type" value="Genomic_DNA"/>
</dbReference>
<protein>
    <submittedName>
        <fullName evidence="2">Protein N-terminal glutamine amidohydrolase</fullName>
    </submittedName>
</protein>
<feature type="region of interest" description="Disordered" evidence="1">
    <location>
        <begin position="129"/>
        <end position="183"/>
    </location>
</feature>
<sequence length="183" mass="20790">MAEKKIEQKSPYKKVLDKNATHCGFLSMRQLEPNKPYQMTNLVHTTKYGSGELAYLKTSKNTCWKVQLPTKYLKTLNPEDIDTFKADIERRAFPYLIFREVMPDNSFHMDIVEDSPEMRDTFKKWEDVPPIIPSLNNSNASCDSPPTKKGKKDDEEGNNAIATTSKDTTSNSESCEGSNGDLK</sequence>
<feature type="compositionally biased region" description="Polar residues" evidence="1">
    <location>
        <begin position="134"/>
        <end position="144"/>
    </location>
</feature>
<proteinExistence type="predicted"/>
<reference evidence="2" key="2">
    <citation type="journal article" date="2023" name="BMC Genomics">
        <title>Pest status, molecular evolution, and epigenetic factors derived from the genome assembly of Frankliniella fusca, a thysanopteran phytovirus vector.</title>
        <authorList>
            <person name="Catto M.A."/>
            <person name="Labadie P.E."/>
            <person name="Jacobson A.L."/>
            <person name="Kennedy G.G."/>
            <person name="Srinivasan R."/>
            <person name="Hunt B.G."/>
        </authorList>
    </citation>
    <scope>NUCLEOTIDE SEQUENCE</scope>
    <source>
        <strain evidence="2">PL_HMW_Pooled</strain>
    </source>
</reference>
<evidence type="ECO:0000313" key="2">
    <source>
        <dbReference type="EMBL" id="KAK3921224.1"/>
    </source>
</evidence>
<comment type="caution">
    <text evidence="2">The sequence shown here is derived from an EMBL/GenBank/DDBJ whole genome shotgun (WGS) entry which is preliminary data.</text>
</comment>
<reference evidence="2" key="1">
    <citation type="submission" date="2021-07" db="EMBL/GenBank/DDBJ databases">
        <authorList>
            <person name="Catto M.A."/>
            <person name="Jacobson A."/>
            <person name="Kennedy G."/>
            <person name="Labadie P."/>
            <person name="Hunt B.G."/>
            <person name="Srinivasan R."/>
        </authorList>
    </citation>
    <scope>NUCLEOTIDE SEQUENCE</scope>
    <source>
        <strain evidence="2">PL_HMW_Pooled</strain>
        <tissue evidence="2">Head</tissue>
    </source>
</reference>
<evidence type="ECO:0000256" key="1">
    <source>
        <dbReference type="SAM" id="MobiDB-lite"/>
    </source>
</evidence>
<dbReference type="Proteomes" id="UP001219518">
    <property type="component" value="Unassembled WGS sequence"/>
</dbReference>
<gene>
    <name evidence="2" type="ORF">KUF71_010439</name>
</gene>
<evidence type="ECO:0000313" key="3">
    <source>
        <dbReference type="Proteomes" id="UP001219518"/>
    </source>
</evidence>